<keyword evidence="1" id="KW-1133">Transmembrane helix</keyword>
<gene>
    <name evidence="2" type="ORF">G3T38_11310</name>
</gene>
<name>A0A6P0HKT8_9ACTN</name>
<dbReference type="Pfam" id="PF14155">
    <property type="entry name" value="DUF4307"/>
    <property type="match status" value="1"/>
</dbReference>
<dbReference type="AlphaFoldDB" id="A0A6P0HKT8"/>
<accession>A0A6P0HKT8</accession>
<evidence type="ECO:0000256" key="1">
    <source>
        <dbReference type="SAM" id="Phobius"/>
    </source>
</evidence>
<evidence type="ECO:0000313" key="2">
    <source>
        <dbReference type="EMBL" id="NEN78864.1"/>
    </source>
</evidence>
<comment type="caution">
    <text evidence="2">The sequence shown here is derived from an EMBL/GenBank/DDBJ whole genome shotgun (WGS) entry which is preliminary data.</text>
</comment>
<dbReference type="RefSeq" id="WP_163772418.1">
    <property type="nucleotide sequence ID" value="NZ_JAAGXA010000007.1"/>
</dbReference>
<reference evidence="2 3" key="1">
    <citation type="journal article" date="2014" name="Int. J. Syst. Evol. Microbiol.">
        <title>Nocardioides zeae sp. nov., isolated from the stem of Zea mays.</title>
        <authorList>
            <person name="Glaeser S.P."/>
            <person name="McInroy J.A."/>
            <person name="Busse H.J."/>
            <person name="Kampfer P."/>
        </authorList>
    </citation>
    <scope>NUCLEOTIDE SEQUENCE [LARGE SCALE GENOMIC DNA]</scope>
    <source>
        <strain evidence="2 3">JCM 30728</strain>
    </source>
</reference>
<dbReference type="InterPro" id="IPR025443">
    <property type="entry name" value="DUF4307"/>
</dbReference>
<dbReference type="EMBL" id="JAAGXA010000007">
    <property type="protein sequence ID" value="NEN78864.1"/>
    <property type="molecule type" value="Genomic_DNA"/>
</dbReference>
<sequence>MSTSAPALAERYGKKRPSRRGPVVALALVLALVGGGWLVWTAWFHGSPAVSSQLLRWEVVDDTTVRITFDVALDGDEVATCRARALAADHEAVGDMVLQVPTDAGGADGGQITTEFRTISQATSVELVGCTTASQNRPR</sequence>
<evidence type="ECO:0000313" key="3">
    <source>
        <dbReference type="Proteomes" id="UP000468687"/>
    </source>
</evidence>
<keyword evidence="3" id="KW-1185">Reference proteome</keyword>
<keyword evidence="1" id="KW-0812">Transmembrane</keyword>
<organism evidence="2 3">
    <name type="scientific">Nocardioides zeae</name>
    <dbReference type="NCBI Taxonomy" id="1457234"/>
    <lineage>
        <taxon>Bacteria</taxon>
        <taxon>Bacillati</taxon>
        <taxon>Actinomycetota</taxon>
        <taxon>Actinomycetes</taxon>
        <taxon>Propionibacteriales</taxon>
        <taxon>Nocardioidaceae</taxon>
        <taxon>Nocardioides</taxon>
    </lineage>
</organism>
<protein>
    <submittedName>
        <fullName evidence="2">DUF4307 domain-containing protein</fullName>
    </submittedName>
</protein>
<keyword evidence="1" id="KW-0472">Membrane</keyword>
<proteinExistence type="predicted"/>
<dbReference type="Proteomes" id="UP000468687">
    <property type="component" value="Unassembled WGS sequence"/>
</dbReference>
<feature type="transmembrane region" description="Helical" evidence="1">
    <location>
        <begin position="21"/>
        <end position="43"/>
    </location>
</feature>